<reference evidence="2" key="1">
    <citation type="journal article" date="2023" name="Mol. Phylogenet. Evol.">
        <title>Genome-scale phylogeny and comparative genomics of the fungal order Sordariales.</title>
        <authorList>
            <person name="Hensen N."/>
            <person name="Bonometti L."/>
            <person name="Westerberg I."/>
            <person name="Brannstrom I.O."/>
            <person name="Guillou S."/>
            <person name="Cros-Aarteil S."/>
            <person name="Calhoun S."/>
            <person name="Haridas S."/>
            <person name="Kuo A."/>
            <person name="Mondo S."/>
            <person name="Pangilinan J."/>
            <person name="Riley R."/>
            <person name="LaButti K."/>
            <person name="Andreopoulos B."/>
            <person name="Lipzen A."/>
            <person name="Chen C."/>
            <person name="Yan M."/>
            <person name="Daum C."/>
            <person name="Ng V."/>
            <person name="Clum A."/>
            <person name="Steindorff A."/>
            <person name="Ohm R.A."/>
            <person name="Martin F."/>
            <person name="Silar P."/>
            <person name="Natvig D.O."/>
            <person name="Lalanne C."/>
            <person name="Gautier V."/>
            <person name="Ament-Velasquez S.L."/>
            <person name="Kruys A."/>
            <person name="Hutchinson M.I."/>
            <person name="Powell A.J."/>
            <person name="Barry K."/>
            <person name="Miller A.N."/>
            <person name="Grigoriev I.V."/>
            <person name="Debuchy R."/>
            <person name="Gladieux P."/>
            <person name="Hiltunen Thoren M."/>
            <person name="Johannesson H."/>
        </authorList>
    </citation>
    <scope>NUCLEOTIDE SEQUENCE</scope>
    <source>
        <strain evidence="2">SMH4131-1</strain>
    </source>
</reference>
<evidence type="ECO:0000256" key="1">
    <source>
        <dbReference type="SAM" id="SignalP"/>
    </source>
</evidence>
<dbReference type="Proteomes" id="UP001286456">
    <property type="component" value="Unassembled WGS sequence"/>
</dbReference>
<feature type="chain" id="PRO_5042154521" description="Secreted protein" evidence="1">
    <location>
        <begin position="20"/>
        <end position="162"/>
    </location>
</feature>
<evidence type="ECO:0008006" key="4">
    <source>
        <dbReference type="Google" id="ProtNLM"/>
    </source>
</evidence>
<evidence type="ECO:0000313" key="3">
    <source>
        <dbReference type="Proteomes" id="UP001286456"/>
    </source>
</evidence>
<feature type="signal peptide" evidence="1">
    <location>
        <begin position="1"/>
        <end position="19"/>
    </location>
</feature>
<protein>
    <recommendedName>
        <fullName evidence="4">Secreted protein</fullName>
    </recommendedName>
</protein>
<proteinExistence type="predicted"/>
<sequence>MVGCFLIIARAGSVRVVCAFSLLYTSSIHSSCTLPLLRLESTLLPLTPSLLPSPIVISGRATASAPFGVAPRLPSNGPRLLPACHWLVPAQVASWSRREKNHPAATRVETTQAPNLRPLRLRRSALNQNNKEQTFCRFVCMTIIRAVVRLFAVCCRAGDSKV</sequence>
<evidence type="ECO:0000313" key="2">
    <source>
        <dbReference type="EMBL" id="KAK3323753.1"/>
    </source>
</evidence>
<reference evidence="2" key="2">
    <citation type="submission" date="2023-06" db="EMBL/GenBank/DDBJ databases">
        <authorList>
            <consortium name="Lawrence Berkeley National Laboratory"/>
            <person name="Haridas S."/>
            <person name="Hensen N."/>
            <person name="Bonometti L."/>
            <person name="Westerberg I."/>
            <person name="Brannstrom I.O."/>
            <person name="Guillou S."/>
            <person name="Cros-Aarteil S."/>
            <person name="Calhoun S."/>
            <person name="Kuo A."/>
            <person name="Mondo S."/>
            <person name="Pangilinan J."/>
            <person name="Riley R."/>
            <person name="Labutti K."/>
            <person name="Andreopoulos B."/>
            <person name="Lipzen A."/>
            <person name="Chen C."/>
            <person name="Yanf M."/>
            <person name="Daum C."/>
            <person name="Ng V."/>
            <person name="Clum A."/>
            <person name="Steindorff A."/>
            <person name="Ohm R."/>
            <person name="Martin F."/>
            <person name="Silar P."/>
            <person name="Natvig D."/>
            <person name="Lalanne C."/>
            <person name="Gautier V."/>
            <person name="Ament-Velasquez S.L."/>
            <person name="Kruys A."/>
            <person name="Hutchinson M.I."/>
            <person name="Powell A.J."/>
            <person name="Barry K."/>
            <person name="Miller A.N."/>
            <person name="Grigoriev I.V."/>
            <person name="Debuchy R."/>
            <person name="Gladieux P."/>
            <person name="Thoren M.H."/>
            <person name="Johannesson H."/>
        </authorList>
    </citation>
    <scope>NUCLEOTIDE SEQUENCE</scope>
    <source>
        <strain evidence="2">SMH4131-1</strain>
    </source>
</reference>
<dbReference type="EMBL" id="JAUEPO010000004">
    <property type="protein sequence ID" value="KAK3323753.1"/>
    <property type="molecule type" value="Genomic_DNA"/>
</dbReference>
<gene>
    <name evidence="2" type="ORF">B0T19DRAFT_213146</name>
</gene>
<name>A0AAE0IF37_9PEZI</name>
<accession>A0AAE0IF37</accession>
<dbReference type="AlphaFoldDB" id="A0AAE0IF37"/>
<comment type="caution">
    <text evidence="2">The sequence shown here is derived from an EMBL/GenBank/DDBJ whole genome shotgun (WGS) entry which is preliminary data.</text>
</comment>
<keyword evidence="3" id="KW-1185">Reference proteome</keyword>
<organism evidence="2 3">
    <name type="scientific">Cercophora scortea</name>
    <dbReference type="NCBI Taxonomy" id="314031"/>
    <lineage>
        <taxon>Eukaryota</taxon>
        <taxon>Fungi</taxon>
        <taxon>Dikarya</taxon>
        <taxon>Ascomycota</taxon>
        <taxon>Pezizomycotina</taxon>
        <taxon>Sordariomycetes</taxon>
        <taxon>Sordariomycetidae</taxon>
        <taxon>Sordariales</taxon>
        <taxon>Lasiosphaeriaceae</taxon>
        <taxon>Cercophora</taxon>
    </lineage>
</organism>
<keyword evidence="1" id="KW-0732">Signal</keyword>